<protein>
    <submittedName>
        <fullName evidence="1">Uncharacterized protein</fullName>
    </submittedName>
</protein>
<sequence>MGNGSVTPCRVNVDSRAAGISSSANDAAGGRGGVELTGDAKSLCPRVAGWREALVREWTERRWDGRVGWGMRKPS</sequence>
<evidence type="ECO:0000313" key="2">
    <source>
        <dbReference type="Proteomes" id="UP001500503"/>
    </source>
</evidence>
<comment type="caution">
    <text evidence="1">The sequence shown here is derived from an EMBL/GenBank/DDBJ whole genome shotgun (WGS) entry which is preliminary data.</text>
</comment>
<evidence type="ECO:0000313" key="1">
    <source>
        <dbReference type="EMBL" id="GAA4510496.1"/>
    </source>
</evidence>
<dbReference type="EMBL" id="BAABHF010000046">
    <property type="protein sequence ID" value="GAA4510496.1"/>
    <property type="molecule type" value="Genomic_DNA"/>
</dbReference>
<organism evidence="1 2">
    <name type="scientific">Actinoallomurus oryzae</name>
    <dbReference type="NCBI Taxonomy" id="502180"/>
    <lineage>
        <taxon>Bacteria</taxon>
        <taxon>Bacillati</taxon>
        <taxon>Actinomycetota</taxon>
        <taxon>Actinomycetes</taxon>
        <taxon>Streptosporangiales</taxon>
        <taxon>Thermomonosporaceae</taxon>
        <taxon>Actinoallomurus</taxon>
    </lineage>
</organism>
<accession>A0ABP8QV18</accession>
<dbReference type="Proteomes" id="UP001500503">
    <property type="component" value="Unassembled WGS sequence"/>
</dbReference>
<keyword evidence="2" id="KW-1185">Reference proteome</keyword>
<name>A0ABP8QV18_9ACTN</name>
<reference evidence="2" key="1">
    <citation type="journal article" date="2019" name="Int. J. Syst. Evol. Microbiol.">
        <title>The Global Catalogue of Microorganisms (GCM) 10K type strain sequencing project: providing services to taxonomists for standard genome sequencing and annotation.</title>
        <authorList>
            <consortium name="The Broad Institute Genomics Platform"/>
            <consortium name="The Broad Institute Genome Sequencing Center for Infectious Disease"/>
            <person name="Wu L."/>
            <person name="Ma J."/>
        </authorList>
    </citation>
    <scope>NUCLEOTIDE SEQUENCE [LARGE SCALE GENOMIC DNA]</scope>
    <source>
        <strain evidence="2">JCM 17933</strain>
    </source>
</reference>
<gene>
    <name evidence="1" type="ORF">GCM10023191_073220</name>
</gene>
<proteinExistence type="predicted"/>